<name>A0A2R4NFR3_KLEAE</name>
<proteinExistence type="predicted"/>
<accession>A0A2R4NFR3</accession>
<protein>
    <submittedName>
        <fullName evidence="1">Mobile element protein</fullName>
    </submittedName>
</protein>
<dbReference type="AlphaFoldDB" id="A0A2R4NFR3"/>
<keyword evidence="1" id="KW-0614">Plasmid</keyword>
<dbReference type="EMBL" id="MG288681">
    <property type="protein sequence ID" value="AVX34995.1"/>
    <property type="molecule type" value="Genomic_DNA"/>
</dbReference>
<geneLocation type="plasmid" evidence="1">
    <name>pE20-FIIA</name>
</geneLocation>
<reference evidence="1" key="1">
    <citation type="journal article" date="2018" name="Front. Microbiol.">
        <title>Dissemination of KPC-2-Encoding IncX6 Plasmids Among Multiple Enterobacteriaceae Species in a Single Chinese Hospital.</title>
        <authorList>
            <person name="Li B."/>
            <person name="Feng J."/>
            <person name="Zhan Z."/>
            <person name="Yin Z."/>
            <person name="Jiang Q."/>
            <person name="Wei P."/>
            <person name="Chen X."/>
            <person name="Gao B."/>
            <person name="Hou J."/>
            <person name="Mao P."/>
            <person name="Wu W."/>
            <person name="Chen W."/>
            <person name="Tong Y."/>
            <person name="Wang J."/>
            <person name="Li B."/>
            <person name="Zhou D."/>
        </authorList>
    </citation>
    <scope>NUCLEOTIDE SEQUENCE</scope>
    <source>
        <strain evidence="1">E20</strain>
        <plasmid evidence="1">pE20-FIIA</plasmid>
    </source>
</reference>
<sequence length="42" mass="4864">MPAFEWVHVQLHQQKGMISLSPPTICNSADKFITTDYLQQCR</sequence>
<organism evidence="1">
    <name type="scientific">Klebsiella aerogenes</name>
    <name type="common">Enterobacter aerogenes</name>
    <dbReference type="NCBI Taxonomy" id="548"/>
    <lineage>
        <taxon>Bacteria</taxon>
        <taxon>Pseudomonadati</taxon>
        <taxon>Pseudomonadota</taxon>
        <taxon>Gammaproteobacteria</taxon>
        <taxon>Enterobacterales</taxon>
        <taxon>Enterobacteriaceae</taxon>
        <taxon>Klebsiella/Raoultella group</taxon>
        <taxon>Klebsiella</taxon>
    </lineage>
</organism>
<evidence type="ECO:0000313" key="1">
    <source>
        <dbReference type="EMBL" id="AVX34995.1"/>
    </source>
</evidence>